<gene>
    <name evidence="1" type="ORF">LCGC14_1092890</name>
</gene>
<comment type="caution">
    <text evidence="1">The sequence shown here is derived from an EMBL/GenBank/DDBJ whole genome shotgun (WGS) entry which is preliminary data.</text>
</comment>
<dbReference type="AlphaFoldDB" id="A0A0F9QHV4"/>
<evidence type="ECO:0000313" key="1">
    <source>
        <dbReference type="EMBL" id="KKN04883.1"/>
    </source>
</evidence>
<dbReference type="EMBL" id="LAZR01004868">
    <property type="protein sequence ID" value="KKN04883.1"/>
    <property type="molecule type" value="Genomic_DNA"/>
</dbReference>
<reference evidence="1" key="1">
    <citation type="journal article" date="2015" name="Nature">
        <title>Complex archaea that bridge the gap between prokaryotes and eukaryotes.</title>
        <authorList>
            <person name="Spang A."/>
            <person name="Saw J.H."/>
            <person name="Jorgensen S.L."/>
            <person name="Zaremba-Niedzwiedzka K."/>
            <person name="Martijn J."/>
            <person name="Lind A.E."/>
            <person name="van Eijk R."/>
            <person name="Schleper C."/>
            <person name="Guy L."/>
            <person name="Ettema T.J."/>
        </authorList>
    </citation>
    <scope>NUCLEOTIDE SEQUENCE</scope>
</reference>
<sequence>MKMKKSVGKTDYYNHFLASLKIDIEAKKKRLLGLRTSRIGLIDIIEDNKFSDAYVVLPSHEPIEYMAYFYRIKDMQRHFKLNECSVINNEEEEHTHSMFLIGVLYNTMKYNRAIVDIEEQIEELYSYEISNDIYRGILDTYDALLAGYLLDGKNYPVGSGIGSLYIREKNRSYRKKVVNYEASNKERIRLLEEGLIPYRKKDEDAAIAEGREYKGIKWLIYWYDKTSYWLNWQKSKFVKNVILYKFVPTIRNHTEQSVYDLAKEIKFENIPNYKLGFTQMIQMCIRMNPDQAKIYRNNSFTA</sequence>
<name>A0A0F9QHV4_9ZZZZ</name>
<proteinExistence type="predicted"/>
<protein>
    <submittedName>
        <fullName evidence="1">Uncharacterized protein</fullName>
    </submittedName>
</protein>
<organism evidence="1">
    <name type="scientific">marine sediment metagenome</name>
    <dbReference type="NCBI Taxonomy" id="412755"/>
    <lineage>
        <taxon>unclassified sequences</taxon>
        <taxon>metagenomes</taxon>
        <taxon>ecological metagenomes</taxon>
    </lineage>
</organism>
<accession>A0A0F9QHV4</accession>